<dbReference type="EMBL" id="BQNB010017491">
    <property type="protein sequence ID" value="GJT63814.1"/>
    <property type="molecule type" value="Genomic_DNA"/>
</dbReference>
<evidence type="ECO:0000313" key="2">
    <source>
        <dbReference type="Proteomes" id="UP001151760"/>
    </source>
</evidence>
<proteinExistence type="predicted"/>
<reference evidence="1" key="1">
    <citation type="journal article" date="2022" name="Int. J. Mol. Sci.">
        <title>Draft Genome of Tanacetum Coccineum: Genomic Comparison of Closely Related Tanacetum-Family Plants.</title>
        <authorList>
            <person name="Yamashiro T."/>
            <person name="Shiraishi A."/>
            <person name="Nakayama K."/>
            <person name="Satake H."/>
        </authorList>
    </citation>
    <scope>NUCLEOTIDE SEQUENCE</scope>
</reference>
<organism evidence="1 2">
    <name type="scientific">Tanacetum coccineum</name>
    <dbReference type="NCBI Taxonomy" id="301880"/>
    <lineage>
        <taxon>Eukaryota</taxon>
        <taxon>Viridiplantae</taxon>
        <taxon>Streptophyta</taxon>
        <taxon>Embryophyta</taxon>
        <taxon>Tracheophyta</taxon>
        <taxon>Spermatophyta</taxon>
        <taxon>Magnoliopsida</taxon>
        <taxon>eudicotyledons</taxon>
        <taxon>Gunneridae</taxon>
        <taxon>Pentapetalae</taxon>
        <taxon>asterids</taxon>
        <taxon>campanulids</taxon>
        <taxon>Asterales</taxon>
        <taxon>Asteraceae</taxon>
        <taxon>Asteroideae</taxon>
        <taxon>Anthemideae</taxon>
        <taxon>Anthemidinae</taxon>
        <taxon>Tanacetum</taxon>
    </lineage>
</organism>
<keyword evidence="2" id="KW-1185">Reference proteome</keyword>
<gene>
    <name evidence="1" type="ORF">Tco_1015294</name>
</gene>
<comment type="caution">
    <text evidence="1">The sequence shown here is derived from an EMBL/GenBank/DDBJ whole genome shotgun (WGS) entry which is preliminary data.</text>
</comment>
<dbReference type="Proteomes" id="UP001151760">
    <property type="component" value="Unassembled WGS sequence"/>
</dbReference>
<reference evidence="1" key="2">
    <citation type="submission" date="2022-01" db="EMBL/GenBank/DDBJ databases">
        <authorList>
            <person name="Yamashiro T."/>
            <person name="Shiraishi A."/>
            <person name="Satake H."/>
            <person name="Nakayama K."/>
        </authorList>
    </citation>
    <scope>NUCLEOTIDE SEQUENCE</scope>
</reference>
<name>A0ABQ5FLH5_9ASTR</name>
<sequence length="101" mass="11218">MIALVCVVVEDIGMLFIDDDFEDDDSRDLMRWKFGSVTRSGDGSVTPPPLLAVPLRVSTMVGDPSMHATEGHAGNPTCVDWWMDMAHDPKAPNDCLWIRQD</sequence>
<evidence type="ECO:0000313" key="1">
    <source>
        <dbReference type="EMBL" id="GJT63814.1"/>
    </source>
</evidence>
<protein>
    <submittedName>
        <fullName evidence="1">Uncharacterized protein</fullName>
    </submittedName>
</protein>
<accession>A0ABQ5FLH5</accession>